<evidence type="ECO:0000256" key="4">
    <source>
        <dbReference type="ARBA" id="ARBA00022989"/>
    </source>
</evidence>
<dbReference type="KEGG" id="bcou:IC761_10075"/>
<dbReference type="AlphaFoldDB" id="A0A7S9H1E2"/>
<evidence type="ECO:0000256" key="6">
    <source>
        <dbReference type="SAM" id="Phobius"/>
    </source>
</evidence>
<feature type="transmembrane region" description="Helical" evidence="6">
    <location>
        <begin position="15"/>
        <end position="39"/>
    </location>
</feature>
<feature type="transmembrane region" description="Helical" evidence="6">
    <location>
        <begin position="274"/>
        <end position="296"/>
    </location>
</feature>
<sequence length="454" mass="47613">MVAEQEVERPNRGHWWLAAVLCLVNAVAFIDRAALPLLVQPIKRDLQISDTLMSFLIGAAFIITYSVGGWFVGILVDRFPRRRILAMGIAVWGISTMFCGSVTTYAGLFLGRCGVGAGEATCGPSSMSLVRDAFHPRFRGRAVAIWAMGASVGGGLALLGGGAILHFVGESGSYVLPLLGVSVRSWQLVLIACGAIALPVALLVYTFKEPARRSVSTDKPIALKDAFEAVRDRWLVFVPLFLANAATIMLSVGYSSWIPAFLGRVWKIPAGEIGLTYGLIVLFLSTASQFIAGFLVDAVYRRYGLPAVPALGVAISALIFLPAVFVPAAGSIVSVWMLLAVFNLLAASLFTIGTSTIVHLSSGAAIGKITAVHFAWVGITGTAIAPTLVAVVAEQLFQGVLGSALSTVGGALAALGGLCLLVVYWQLRPGDTVSSLARDGLGNSSLLDKPIPGG</sequence>
<dbReference type="Gene3D" id="1.20.1250.20">
    <property type="entry name" value="MFS general substrate transporter like domains"/>
    <property type="match status" value="2"/>
</dbReference>
<evidence type="ECO:0000313" key="8">
    <source>
        <dbReference type="EMBL" id="QPF93583.1"/>
    </source>
</evidence>
<dbReference type="Pfam" id="PF07690">
    <property type="entry name" value="MFS_1"/>
    <property type="match status" value="1"/>
</dbReference>
<dbReference type="GO" id="GO:0016020">
    <property type="term" value="C:membrane"/>
    <property type="evidence" value="ECO:0007669"/>
    <property type="project" value="UniProtKB-SubCell"/>
</dbReference>
<name>A0A7S9H1E2_9BRAD</name>
<evidence type="ECO:0000256" key="1">
    <source>
        <dbReference type="ARBA" id="ARBA00004141"/>
    </source>
</evidence>
<keyword evidence="3 6" id="KW-0812">Transmembrane</keyword>
<keyword evidence="2" id="KW-0813">Transport</keyword>
<accession>A0A7S9H1E2</accession>
<dbReference type="PROSITE" id="PS50850">
    <property type="entry name" value="MFS"/>
    <property type="match status" value="1"/>
</dbReference>
<dbReference type="RefSeq" id="WP_195803092.1">
    <property type="nucleotide sequence ID" value="NZ_CP061379.1"/>
</dbReference>
<feature type="transmembrane region" description="Helical" evidence="6">
    <location>
        <begin position="234"/>
        <end position="254"/>
    </location>
</feature>
<feature type="transmembrane region" description="Helical" evidence="6">
    <location>
        <begin position="143"/>
        <end position="168"/>
    </location>
</feature>
<dbReference type="GO" id="GO:0022857">
    <property type="term" value="F:transmembrane transporter activity"/>
    <property type="evidence" value="ECO:0007669"/>
    <property type="project" value="InterPro"/>
</dbReference>
<keyword evidence="5 6" id="KW-0472">Membrane</keyword>
<organism evidence="8 9">
    <name type="scientific">Bradyrhizobium commune</name>
    <dbReference type="NCBI Taxonomy" id="83627"/>
    <lineage>
        <taxon>Bacteria</taxon>
        <taxon>Pseudomonadati</taxon>
        <taxon>Pseudomonadota</taxon>
        <taxon>Alphaproteobacteria</taxon>
        <taxon>Hyphomicrobiales</taxon>
        <taxon>Nitrobacteraceae</taxon>
        <taxon>Bradyrhizobium</taxon>
    </lineage>
</organism>
<feature type="transmembrane region" description="Helical" evidence="6">
    <location>
        <begin position="335"/>
        <end position="360"/>
    </location>
</feature>
<protein>
    <submittedName>
        <fullName evidence="8">MFS transporter</fullName>
    </submittedName>
</protein>
<dbReference type="InterPro" id="IPR020846">
    <property type="entry name" value="MFS_dom"/>
</dbReference>
<comment type="subcellular location">
    <subcellularLocation>
        <location evidence="1">Membrane</location>
        <topology evidence="1">Multi-pass membrane protein</topology>
    </subcellularLocation>
</comment>
<evidence type="ECO:0000259" key="7">
    <source>
        <dbReference type="PROSITE" id="PS50850"/>
    </source>
</evidence>
<evidence type="ECO:0000256" key="2">
    <source>
        <dbReference type="ARBA" id="ARBA00022448"/>
    </source>
</evidence>
<evidence type="ECO:0000256" key="3">
    <source>
        <dbReference type="ARBA" id="ARBA00022692"/>
    </source>
</evidence>
<dbReference type="Proteomes" id="UP000594621">
    <property type="component" value="Chromosome"/>
</dbReference>
<feature type="transmembrane region" description="Helical" evidence="6">
    <location>
        <begin position="308"/>
        <end position="329"/>
    </location>
</feature>
<gene>
    <name evidence="8" type="ORF">IC761_10075</name>
</gene>
<keyword evidence="4 6" id="KW-1133">Transmembrane helix</keyword>
<feature type="domain" description="Major facilitator superfamily (MFS) profile" evidence="7">
    <location>
        <begin position="17"/>
        <end position="428"/>
    </location>
</feature>
<evidence type="ECO:0000313" key="9">
    <source>
        <dbReference type="Proteomes" id="UP000594621"/>
    </source>
</evidence>
<dbReference type="PANTHER" id="PTHR23505">
    <property type="entry name" value="SPINSTER"/>
    <property type="match status" value="1"/>
</dbReference>
<dbReference type="InterPro" id="IPR036259">
    <property type="entry name" value="MFS_trans_sf"/>
</dbReference>
<dbReference type="EMBL" id="CP061379">
    <property type="protein sequence ID" value="QPF93583.1"/>
    <property type="molecule type" value="Genomic_DNA"/>
</dbReference>
<dbReference type="PANTHER" id="PTHR23505:SF79">
    <property type="entry name" value="PROTEIN SPINSTER"/>
    <property type="match status" value="1"/>
</dbReference>
<feature type="transmembrane region" description="Helical" evidence="6">
    <location>
        <begin position="188"/>
        <end position="207"/>
    </location>
</feature>
<dbReference type="InterPro" id="IPR011701">
    <property type="entry name" value="MFS"/>
</dbReference>
<dbReference type="InterPro" id="IPR044770">
    <property type="entry name" value="MFS_spinster-like"/>
</dbReference>
<feature type="transmembrane region" description="Helical" evidence="6">
    <location>
        <begin position="372"/>
        <end position="393"/>
    </location>
</feature>
<feature type="transmembrane region" description="Helical" evidence="6">
    <location>
        <begin position="51"/>
        <end position="72"/>
    </location>
</feature>
<dbReference type="SUPFAM" id="SSF103473">
    <property type="entry name" value="MFS general substrate transporter"/>
    <property type="match status" value="1"/>
</dbReference>
<keyword evidence="9" id="KW-1185">Reference proteome</keyword>
<proteinExistence type="predicted"/>
<evidence type="ECO:0000256" key="5">
    <source>
        <dbReference type="ARBA" id="ARBA00023136"/>
    </source>
</evidence>
<feature type="transmembrane region" description="Helical" evidence="6">
    <location>
        <begin position="84"/>
        <end position="110"/>
    </location>
</feature>
<feature type="transmembrane region" description="Helical" evidence="6">
    <location>
        <begin position="399"/>
        <end position="425"/>
    </location>
</feature>
<reference evidence="8 9" key="1">
    <citation type="submission" date="2020-09" db="EMBL/GenBank/DDBJ databases">
        <title>Complete genomes of bradyrhizobia occurring on native shrubby legumes in Australia.</title>
        <authorList>
            <person name="Lafay B."/>
        </authorList>
    </citation>
    <scope>NUCLEOTIDE SEQUENCE [LARGE SCALE GENOMIC DNA]</scope>
    <source>
        <strain evidence="8 9">BDV5040</strain>
    </source>
</reference>